<name>A0ABD3BXK8_9LAMI</name>
<feature type="region of interest" description="Disordered" evidence="1">
    <location>
        <begin position="705"/>
        <end position="746"/>
    </location>
</feature>
<proteinExistence type="predicted"/>
<evidence type="ECO:0000256" key="1">
    <source>
        <dbReference type="SAM" id="MobiDB-lite"/>
    </source>
</evidence>
<feature type="domain" description="Probable zinc-ribbon" evidence="2">
    <location>
        <begin position="574"/>
        <end position="618"/>
    </location>
</feature>
<feature type="domain" description="Enhanced disease resistance 4-like N-terminal" evidence="3">
    <location>
        <begin position="8"/>
        <end position="41"/>
    </location>
</feature>
<dbReference type="EMBL" id="JAVIJP010000061">
    <property type="protein sequence ID" value="KAL3622032.1"/>
    <property type="molecule type" value="Genomic_DNA"/>
</dbReference>
<organism evidence="4 5">
    <name type="scientific">Castilleja foliolosa</name>
    <dbReference type="NCBI Taxonomy" id="1961234"/>
    <lineage>
        <taxon>Eukaryota</taxon>
        <taxon>Viridiplantae</taxon>
        <taxon>Streptophyta</taxon>
        <taxon>Embryophyta</taxon>
        <taxon>Tracheophyta</taxon>
        <taxon>Spermatophyta</taxon>
        <taxon>Magnoliopsida</taxon>
        <taxon>eudicotyledons</taxon>
        <taxon>Gunneridae</taxon>
        <taxon>Pentapetalae</taxon>
        <taxon>asterids</taxon>
        <taxon>lamiids</taxon>
        <taxon>Lamiales</taxon>
        <taxon>Orobanchaceae</taxon>
        <taxon>Pedicularideae</taxon>
        <taxon>Castillejinae</taxon>
        <taxon>Castilleja</taxon>
    </lineage>
</organism>
<protein>
    <recommendedName>
        <fullName evidence="6">Zinc-ribbon domain-containing protein</fullName>
    </recommendedName>
</protein>
<dbReference type="Proteomes" id="UP001632038">
    <property type="component" value="Unassembled WGS sequence"/>
</dbReference>
<feature type="region of interest" description="Disordered" evidence="1">
    <location>
        <begin position="628"/>
        <end position="658"/>
    </location>
</feature>
<evidence type="ECO:0000259" key="2">
    <source>
        <dbReference type="Pfam" id="PF11331"/>
    </source>
</evidence>
<evidence type="ECO:0008006" key="6">
    <source>
        <dbReference type="Google" id="ProtNLM"/>
    </source>
</evidence>
<dbReference type="Pfam" id="PF22910">
    <property type="entry name" value="EDR4-like_1st"/>
    <property type="match status" value="1"/>
</dbReference>
<dbReference type="InterPro" id="IPR040244">
    <property type="entry name" value="EDR4-like"/>
</dbReference>
<feature type="region of interest" description="Disordered" evidence="1">
    <location>
        <begin position="41"/>
        <end position="124"/>
    </location>
</feature>
<sequence length="746" mass="83680">MTSQVSTKVRLVRCPKCREVLAELPEVPLYQCGGCGTVLQAKSRRPETSSTEPSSHETDSIAKTQKDVSETSSSDKDFATRLEAESLSDKDNITVQDKNGDSAELSDGKSVLSSSPKAAYPQIEDSSIETNDFLKCDSSGEISKRYLLDDNEETGRGTNFSDELPSSGELALEAELYNTEQHNNDQMWQKGDDFVSIVHNSPEHEYLESVLSPEGETDNRVSPENDDDKSVSRENENTEKNTIASVCDSKVASRSPSKESLVSFYVMSSDNEQNPDHSPNDGNLGRLTSLDMLGSSFPLMTNNYPNTQSYYAYDGSESSYDGNDDRIAKRISQSGPRKIDVGPTEMLRTNNMFRANSEPEWAPTRSSNHADRNHHWGRGKSTEINRYTTGNRTRLAGPGPESYRHSSLPPRPVFKPSYPEPDNIDLLRTVCELKDQINRMHFQYDRYPPDMEIYSGACRRTGYNPRHNNNNNNQKRLAFSGESLRYGPHISCSCLHCRPQDWHHSVQLPPHTAHRKNTPYGPRSDSAPQQYASSEASWCYETDSDNQRHDDEIIKRARLKEKYFKGKRHARPVAGGAPMVVCYHCSELLHLPVDFLLFKKKYHRLMCDACKKVLRFSVQNGTHIVPYVPEASAPPPPPSEVSRRNTESVSRAGSIGRADRPVSCSDHYYNGIMSSGSSFETVEDRKMKSVLIEHRDKDEYAGLIRADESAGPSSKWRKGNSEIEEASSSPLHRLMGYSSPSQVLDV</sequence>
<comment type="caution">
    <text evidence="4">The sequence shown here is derived from an EMBL/GenBank/DDBJ whole genome shotgun (WGS) entry which is preliminary data.</text>
</comment>
<evidence type="ECO:0000259" key="3">
    <source>
        <dbReference type="Pfam" id="PF22910"/>
    </source>
</evidence>
<feature type="compositionally biased region" description="Basic and acidic residues" evidence="1">
    <location>
        <begin position="217"/>
        <end position="239"/>
    </location>
</feature>
<feature type="region of interest" description="Disordered" evidence="1">
    <location>
        <begin position="358"/>
        <end position="419"/>
    </location>
</feature>
<feature type="compositionally biased region" description="Basic and acidic residues" evidence="1">
    <location>
        <begin position="54"/>
        <end position="92"/>
    </location>
</feature>
<feature type="region of interest" description="Disordered" evidence="1">
    <location>
        <begin position="208"/>
        <end position="252"/>
    </location>
</feature>
<dbReference type="AlphaFoldDB" id="A0ABD3BXK8"/>
<dbReference type="PANTHER" id="PTHR31105:SF38">
    <property type="entry name" value="PROTEIN ENHANCED DISEASE RESISTANCE 4"/>
    <property type="match status" value="1"/>
</dbReference>
<feature type="compositionally biased region" description="Polar residues" evidence="1">
    <location>
        <begin position="382"/>
        <end position="392"/>
    </location>
</feature>
<dbReference type="Pfam" id="PF11331">
    <property type="entry name" value="Zn_ribbon_12"/>
    <property type="match status" value="1"/>
</dbReference>
<dbReference type="InterPro" id="IPR021480">
    <property type="entry name" value="Zinc_ribbon_12"/>
</dbReference>
<accession>A0ABD3BXK8</accession>
<dbReference type="InterPro" id="IPR055126">
    <property type="entry name" value="EDR4-like_N"/>
</dbReference>
<dbReference type="PANTHER" id="PTHR31105">
    <property type="entry name" value="EXTRA-LARGE G-PROTEIN-LIKE"/>
    <property type="match status" value="1"/>
</dbReference>
<feature type="region of interest" description="Disordered" evidence="1">
    <location>
        <begin position="508"/>
        <end position="529"/>
    </location>
</feature>
<evidence type="ECO:0000313" key="5">
    <source>
        <dbReference type="Proteomes" id="UP001632038"/>
    </source>
</evidence>
<evidence type="ECO:0000313" key="4">
    <source>
        <dbReference type="EMBL" id="KAL3622032.1"/>
    </source>
</evidence>
<keyword evidence="5" id="KW-1185">Reference proteome</keyword>
<gene>
    <name evidence="4" type="ORF">CASFOL_034228</name>
</gene>
<feature type="region of interest" description="Disordered" evidence="1">
    <location>
        <begin position="147"/>
        <end position="167"/>
    </location>
</feature>
<reference evidence="5" key="1">
    <citation type="journal article" date="2024" name="IScience">
        <title>Strigolactones Initiate the Formation of Haustorium-like Structures in Castilleja.</title>
        <authorList>
            <person name="Buerger M."/>
            <person name="Peterson D."/>
            <person name="Chory J."/>
        </authorList>
    </citation>
    <scope>NUCLEOTIDE SEQUENCE [LARGE SCALE GENOMIC DNA]</scope>
</reference>